<dbReference type="SUPFAM" id="SSF52833">
    <property type="entry name" value="Thioredoxin-like"/>
    <property type="match status" value="2"/>
</dbReference>
<sequence length="254" mass="28310">MVSRQLGIFATLCLLLAQSALAGTFGGKVKQLGQSNFKSFIAKSDKVSVAVFYAPWCGHCKNLAPHFEKAADNLHGLVNFLAVDCDEASNKPLCGEYGIQGFPTLKAFSGKGKTTPRDYQGARTAKAIADYAVDLMPSWVKRLQTGKDLKAKLQEKSEKPQVILFTKSAIATPLYKALSTDYYKDFDFHLVKDNEDFAPHRKTLSVEKVPQLTLWDGEKATLYTDAFKYDKLNAWFKKQLKTIKKAQAEPKDEL</sequence>
<dbReference type="HOGENOM" id="CLU_059951_1_0_1"/>
<dbReference type="InterPro" id="IPR013766">
    <property type="entry name" value="Thioredoxin_domain"/>
</dbReference>
<dbReference type="InterPro" id="IPR017937">
    <property type="entry name" value="Thioredoxin_CS"/>
</dbReference>
<feature type="domain" description="Thioredoxin" evidence="2">
    <location>
        <begin position="10"/>
        <end position="138"/>
    </location>
</feature>
<dbReference type="Pfam" id="PF00085">
    <property type="entry name" value="Thioredoxin"/>
    <property type="match status" value="1"/>
</dbReference>
<gene>
    <name evidence="3" type="primary">Mo00312</name>
    <name evidence="3" type="ORF">E5Q_00312</name>
</gene>
<dbReference type="Proteomes" id="UP000009131">
    <property type="component" value="Unassembled WGS sequence"/>
</dbReference>
<protein>
    <recommendedName>
        <fullName evidence="2">Thioredoxin domain-containing protein</fullName>
    </recommendedName>
</protein>
<accession>G7DSV7</accession>
<reference evidence="3 4" key="1">
    <citation type="journal article" date="2011" name="J. Gen. Appl. Microbiol.">
        <title>Draft genome sequencing of the enigmatic basidiomycete Mixia osmundae.</title>
        <authorList>
            <person name="Nishida H."/>
            <person name="Nagatsuka Y."/>
            <person name="Sugiyama J."/>
        </authorList>
    </citation>
    <scope>NUCLEOTIDE SEQUENCE [LARGE SCALE GENOMIC DNA]</scope>
    <source>
        <strain evidence="4">CBS 9802 / IAM 14324 / JCM 22182 / KY 12970</strain>
    </source>
</reference>
<dbReference type="eggNOG" id="KOG0191">
    <property type="taxonomic scope" value="Eukaryota"/>
</dbReference>
<dbReference type="OrthoDB" id="427280at2759"/>
<dbReference type="GO" id="GO:0005788">
    <property type="term" value="C:endoplasmic reticulum lumen"/>
    <property type="evidence" value="ECO:0007669"/>
    <property type="project" value="TreeGrafter"/>
</dbReference>
<feature type="chain" id="PRO_5009955501" description="Thioredoxin domain-containing protein" evidence="1">
    <location>
        <begin position="23"/>
        <end position="254"/>
    </location>
</feature>
<dbReference type="PRINTS" id="PR00421">
    <property type="entry name" value="THIOREDOXIN"/>
</dbReference>
<keyword evidence="1" id="KW-0732">Signal</keyword>
<dbReference type="STRING" id="764103.G7DSV7"/>
<evidence type="ECO:0000259" key="2">
    <source>
        <dbReference type="PROSITE" id="PS51352"/>
    </source>
</evidence>
<proteinExistence type="predicted"/>
<dbReference type="AlphaFoldDB" id="G7DSV7"/>
<dbReference type="PROSITE" id="PS00194">
    <property type="entry name" value="THIOREDOXIN_1"/>
    <property type="match status" value="1"/>
</dbReference>
<dbReference type="PANTHER" id="PTHR45815:SF3">
    <property type="entry name" value="PROTEIN DISULFIDE-ISOMERASE A6"/>
    <property type="match status" value="1"/>
</dbReference>
<dbReference type="GO" id="GO:0015035">
    <property type="term" value="F:protein-disulfide reductase activity"/>
    <property type="evidence" value="ECO:0007669"/>
    <property type="project" value="TreeGrafter"/>
</dbReference>
<evidence type="ECO:0000313" key="3">
    <source>
        <dbReference type="EMBL" id="GAA93667.1"/>
    </source>
</evidence>
<reference evidence="3 4" key="2">
    <citation type="journal article" date="2012" name="Open Biol.">
        <title>Characteristics of nucleosomes and linker DNA regions on the genome of the basidiomycete Mixia osmundae revealed by mono- and dinucleosome mapping.</title>
        <authorList>
            <person name="Nishida H."/>
            <person name="Kondo S."/>
            <person name="Matsumoto T."/>
            <person name="Suzuki Y."/>
            <person name="Yoshikawa H."/>
            <person name="Taylor T.D."/>
            <person name="Sugiyama J."/>
        </authorList>
    </citation>
    <scope>NUCLEOTIDE SEQUENCE [LARGE SCALE GENOMIC DNA]</scope>
    <source>
        <strain evidence="4">CBS 9802 / IAM 14324 / JCM 22182 / KY 12970</strain>
    </source>
</reference>
<dbReference type="InterPro" id="IPR036249">
    <property type="entry name" value="Thioredoxin-like_sf"/>
</dbReference>
<comment type="caution">
    <text evidence="3">The sequence shown here is derived from an EMBL/GenBank/DDBJ whole genome shotgun (WGS) entry which is preliminary data.</text>
</comment>
<dbReference type="PROSITE" id="PS51352">
    <property type="entry name" value="THIOREDOXIN_2"/>
    <property type="match status" value="1"/>
</dbReference>
<dbReference type="RefSeq" id="XP_014565692.1">
    <property type="nucleotide sequence ID" value="XM_014710206.1"/>
</dbReference>
<evidence type="ECO:0000313" key="4">
    <source>
        <dbReference type="Proteomes" id="UP000009131"/>
    </source>
</evidence>
<name>G7DSV7_MIXOS</name>
<feature type="signal peptide" evidence="1">
    <location>
        <begin position="1"/>
        <end position="22"/>
    </location>
</feature>
<dbReference type="OMA" id="ASSHVQM"/>
<dbReference type="Gene3D" id="3.40.30.10">
    <property type="entry name" value="Glutaredoxin"/>
    <property type="match status" value="2"/>
</dbReference>
<dbReference type="InParanoid" id="G7DSV7"/>
<dbReference type="PANTHER" id="PTHR45815">
    <property type="entry name" value="PROTEIN DISULFIDE-ISOMERASE A6"/>
    <property type="match status" value="1"/>
</dbReference>
<keyword evidence="4" id="KW-1185">Reference proteome</keyword>
<dbReference type="EMBL" id="BABT02000013">
    <property type="protein sequence ID" value="GAA93667.1"/>
    <property type="molecule type" value="Genomic_DNA"/>
</dbReference>
<dbReference type="GO" id="GO:0034976">
    <property type="term" value="P:response to endoplasmic reticulum stress"/>
    <property type="evidence" value="ECO:0007669"/>
    <property type="project" value="TreeGrafter"/>
</dbReference>
<evidence type="ECO:0000256" key="1">
    <source>
        <dbReference type="SAM" id="SignalP"/>
    </source>
</evidence>
<organism evidence="3 4">
    <name type="scientific">Mixia osmundae (strain CBS 9802 / IAM 14324 / JCM 22182 / KY 12970)</name>
    <dbReference type="NCBI Taxonomy" id="764103"/>
    <lineage>
        <taxon>Eukaryota</taxon>
        <taxon>Fungi</taxon>
        <taxon>Dikarya</taxon>
        <taxon>Basidiomycota</taxon>
        <taxon>Pucciniomycotina</taxon>
        <taxon>Mixiomycetes</taxon>
        <taxon>Mixiales</taxon>
        <taxon>Mixiaceae</taxon>
        <taxon>Mixia</taxon>
    </lineage>
</organism>